<feature type="compositionally biased region" description="Polar residues" evidence="1">
    <location>
        <begin position="261"/>
        <end position="271"/>
    </location>
</feature>
<reference evidence="3 4" key="1">
    <citation type="submission" date="2018-09" db="EMBL/GenBank/DDBJ databases">
        <title>Paracoccus onubensis nov. sp. a moderate halophilic bacterium isolated from Gruta de las Maravillas (Aracena, Spain).</title>
        <authorList>
            <person name="Jurado V."/>
            <person name="Gutierrez-Patricio S."/>
            <person name="Gonzalez-Pimentel J.L."/>
            <person name="Laiz L."/>
            <person name="Saiz-Jimenez C."/>
        </authorList>
    </citation>
    <scope>NUCLEOTIDE SEQUENCE [LARGE SCALE GENOMIC DNA]</scope>
    <source>
        <strain evidence="3 4">DSM 19484</strain>
    </source>
</reference>
<protein>
    <submittedName>
        <fullName evidence="3">AAA family ATPase</fullName>
    </submittedName>
</protein>
<dbReference type="PANTHER" id="PTHR23076">
    <property type="entry name" value="METALLOPROTEASE M41 FTSH"/>
    <property type="match status" value="1"/>
</dbReference>
<evidence type="ECO:0000313" key="4">
    <source>
        <dbReference type="Proteomes" id="UP000285530"/>
    </source>
</evidence>
<dbReference type="GO" id="GO:0004222">
    <property type="term" value="F:metalloendopeptidase activity"/>
    <property type="evidence" value="ECO:0007669"/>
    <property type="project" value="InterPro"/>
</dbReference>
<accession>A0A418ZYD1</accession>
<dbReference type="GO" id="GO:0005524">
    <property type="term" value="F:ATP binding"/>
    <property type="evidence" value="ECO:0007669"/>
    <property type="project" value="InterPro"/>
</dbReference>
<dbReference type="PANTHER" id="PTHR23076:SF97">
    <property type="entry name" value="ATP-DEPENDENT ZINC METALLOPROTEASE YME1L1"/>
    <property type="match status" value="1"/>
</dbReference>
<dbReference type="SUPFAM" id="SSF52540">
    <property type="entry name" value="P-loop containing nucleoside triphosphate hydrolases"/>
    <property type="match status" value="1"/>
</dbReference>
<dbReference type="GO" id="GO:0004176">
    <property type="term" value="F:ATP-dependent peptidase activity"/>
    <property type="evidence" value="ECO:0007669"/>
    <property type="project" value="InterPro"/>
</dbReference>
<evidence type="ECO:0000313" key="3">
    <source>
        <dbReference type="EMBL" id="RJL05502.1"/>
    </source>
</evidence>
<dbReference type="Proteomes" id="UP000285530">
    <property type="component" value="Unassembled WGS sequence"/>
</dbReference>
<comment type="caution">
    <text evidence="3">The sequence shown here is derived from an EMBL/GenBank/DDBJ whole genome shotgun (WGS) entry which is preliminary data.</text>
</comment>
<dbReference type="InterPro" id="IPR027417">
    <property type="entry name" value="P-loop_NTPase"/>
</dbReference>
<dbReference type="AlphaFoldDB" id="A0A418ZYD1"/>
<dbReference type="CDD" id="cd19481">
    <property type="entry name" value="RecA-like_protease"/>
    <property type="match status" value="1"/>
</dbReference>
<dbReference type="Pfam" id="PF00004">
    <property type="entry name" value="AAA"/>
    <property type="match status" value="1"/>
</dbReference>
<dbReference type="InterPro" id="IPR003593">
    <property type="entry name" value="AAA+_ATPase"/>
</dbReference>
<dbReference type="EMBL" id="QZEV01000022">
    <property type="protein sequence ID" value="RJL05502.1"/>
    <property type="molecule type" value="Genomic_DNA"/>
</dbReference>
<dbReference type="InterPro" id="IPR037219">
    <property type="entry name" value="Peptidase_M41-like"/>
</dbReference>
<dbReference type="OrthoDB" id="9809379at2"/>
<dbReference type="Gene3D" id="3.40.50.300">
    <property type="entry name" value="P-loop containing nucleotide triphosphate hydrolases"/>
    <property type="match status" value="1"/>
</dbReference>
<dbReference type="SUPFAM" id="SSF140990">
    <property type="entry name" value="FtsH protease domain-like"/>
    <property type="match status" value="1"/>
</dbReference>
<dbReference type="GO" id="GO:0030163">
    <property type="term" value="P:protein catabolic process"/>
    <property type="evidence" value="ECO:0007669"/>
    <property type="project" value="TreeGrafter"/>
</dbReference>
<dbReference type="InterPro" id="IPR003959">
    <property type="entry name" value="ATPase_AAA_core"/>
</dbReference>
<gene>
    <name evidence="3" type="ORF">D3P06_06595</name>
</gene>
<sequence>MLEITMIDTTSPTPQDMDWRAYAARIRNAALALQLEKILPPGKDQNANSAALDGDARHPDRPAPVLSHRQQLITLQLAATLQGGEARLAEGFSQGAITAITGVPYDLVRDLVTLLPAAMPAGWITARPKLSLQRPGVVFIVEPGVSQFHAEEELESELTAALRWRAPVVVILPEGVEPNSVLGPAKVTAWPFHPVDREIIVEFFRLSWAETDPEALRALLPPDDRLAEMALLPFALALRSGSAEEGARLLAQADWPDRPSFRTSSDGTQRTKASRTVPANGSGIPLAELAGLGLAREIALGITEDLRAWAAGDLDWSDVHRGLLIAGPPGCGKTELARAMAREAGIHLEAGSYAGWQAAGHLGDMLKAMQASFRNAAKNAPSVLFIDEIDAFGSRVGGSSDRIRSYDTKVISGLLEQLDGLAGREGVTVIGACNHPGQIDPAIRRAGRFDALVQIGLPDARDLARILRQHLGENLPGADLQALSQLARGRSGADCAAAVRAARAKARRARRPMTHQDLISALSPDHLELPPAMRQRAAIHEAGHAIVTAVLKLGAVKALRLGPAGGETLSEWRPGDLTPAEVHRHCVVYLSGRAAELLMLGDAGGGAGGHPDSDLARASRLLLACELSLGLGEQGHLSIGAMPDLGLIPTLPAATRAGLQRRLDRACHDAQEILCQHHELLEELATDLEARGFIGEDELAGRLALLKPRPAAAAFTASGRMNPAGTFPGADGSGSP</sequence>
<dbReference type="PRINTS" id="PR00830">
    <property type="entry name" value="ENDOLAPTASE"/>
</dbReference>
<dbReference type="GO" id="GO:0005886">
    <property type="term" value="C:plasma membrane"/>
    <property type="evidence" value="ECO:0007669"/>
    <property type="project" value="TreeGrafter"/>
</dbReference>
<organism evidence="3 4">
    <name type="scientific">Paracoccus aestuarii</name>
    <dbReference type="NCBI Taxonomy" id="453842"/>
    <lineage>
        <taxon>Bacteria</taxon>
        <taxon>Pseudomonadati</taxon>
        <taxon>Pseudomonadota</taxon>
        <taxon>Alphaproteobacteria</taxon>
        <taxon>Rhodobacterales</taxon>
        <taxon>Paracoccaceae</taxon>
        <taxon>Paracoccus</taxon>
    </lineage>
</organism>
<keyword evidence="4" id="KW-1185">Reference proteome</keyword>
<evidence type="ECO:0000259" key="2">
    <source>
        <dbReference type="SMART" id="SM00382"/>
    </source>
</evidence>
<dbReference type="Gene3D" id="1.10.8.60">
    <property type="match status" value="1"/>
</dbReference>
<proteinExistence type="predicted"/>
<feature type="domain" description="AAA+ ATPase" evidence="2">
    <location>
        <begin position="319"/>
        <end position="459"/>
    </location>
</feature>
<feature type="region of interest" description="Disordered" evidence="1">
    <location>
        <begin position="717"/>
        <end position="736"/>
    </location>
</feature>
<dbReference type="GO" id="GO:0016887">
    <property type="term" value="F:ATP hydrolysis activity"/>
    <property type="evidence" value="ECO:0007669"/>
    <property type="project" value="InterPro"/>
</dbReference>
<dbReference type="RefSeq" id="WP_119885811.1">
    <property type="nucleotide sequence ID" value="NZ_CP067169.1"/>
</dbReference>
<feature type="region of interest" description="Disordered" evidence="1">
    <location>
        <begin position="44"/>
        <end position="63"/>
    </location>
</feature>
<feature type="region of interest" description="Disordered" evidence="1">
    <location>
        <begin position="258"/>
        <end position="278"/>
    </location>
</feature>
<name>A0A418ZYD1_9RHOB</name>
<evidence type="ECO:0000256" key="1">
    <source>
        <dbReference type="SAM" id="MobiDB-lite"/>
    </source>
</evidence>
<dbReference type="GO" id="GO:0006508">
    <property type="term" value="P:proteolysis"/>
    <property type="evidence" value="ECO:0007669"/>
    <property type="project" value="InterPro"/>
</dbReference>
<dbReference type="Gene3D" id="1.20.58.760">
    <property type="entry name" value="Peptidase M41"/>
    <property type="match status" value="1"/>
</dbReference>
<dbReference type="SMART" id="SM00382">
    <property type="entry name" value="AAA"/>
    <property type="match status" value="1"/>
</dbReference>